<dbReference type="RefSeq" id="WP_154786923.1">
    <property type="nucleotide sequence ID" value="NZ_WMBB01000003.1"/>
</dbReference>
<gene>
    <name evidence="1" type="ORF">GLP40_06250</name>
</gene>
<accession>A0A6I3KVA7</accession>
<dbReference type="EMBL" id="WMBB01000003">
    <property type="protein sequence ID" value="MTE12385.1"/>
    <property type="molecule type" value="Genomic_DNA"/>
</dbReference>
<protein>
    <submittedName>
        <fullName evidence="1">Uncharacterized protein</fullName>
    </submittedName>
</protein>
<organism evidence="1 2">
    <name type="scientific">Nocardia aurantiaca</name>
    <dbReference type="NCBI Taxonomy" id="2675850"/>
    <lineage>
        <taxon>Bacteria</taxon>
        <taxon>Bacillati</taxon>
        <taxon>Actinomycetota</taxon>
        <taxon>Actinomycetes</taxon>
        <taxon>Mycobacteriales</taxon>
        <taxon>Nocardiaceae</taxon>
        <taxon>Nocardia</taxon>
    </lineage>
</organism>
<sequence length="146" mass="15971">MRAAQLQSSGRPRRRRRELLHLIAVLILVPIVAATLSSCSLFKKSNLWDGDVVFVWPTPKPGLDTGSAVDARDLADTVIKDSIRPPGPGEDVLLLNEDVIKDHKIPVPEGVRPGDRVVCRVHQEYSFASQGDAAPEATISKCRRDG</sequence>
<comment type="caution">
    <text evidence="1">The sequence shown here is derived from an EMBL/GenBank/DDBJ whole genome shotgun (WGS) entry which is preliminary data.</text>
</comment>
<reference evidence="1 2" key="1">
    <citation type="submission" date="2019-11" db="EMBL/GenBank/DDBJ databases">
        <title>Nocardia sp. nov. CT2-14 isolated from soil.</title>
        <authorList>
            <person name="Kanchanasin P."/>
            <person name="Tanasupawat S."/>
            <person name="Yuki M."/>
            <person name="Kudo T."/>
        </authorList>
    </citation>
    <scope>NUCLEOTIDE SEQUENCE [LARGE SCALE GENOMIC DNA]</scope>
    <source>
        <strain evidence="1 2">CT2-14</strain>
    </source>
</reference>
<keyword evidence="2" id="KW-1185">Reference proteome</keyword>
<dbReference type="AlphaFoldDB" id="A0A6I3KVA7"/>
<dbReference type="Proteomes" id="UP000432464">
    <property type="component" value="Unassembled WGS sequence"/>
</dbReference>
<proteinExistence type="predicted"/>
<evidence type="ECO:0000313" key="1">
    <source>
        <dbReference type="EMBL" id="MTE12385.1"/>
    </source>
</evidence>
<evidence type="ECO:0000313" key="2">
    <source>
        <dbReference type="Proteomes" id="UP000432464"/>
    </source>
</evidence>
<name>A0A6I3KVA7_9NOCA</name>